<dbReference type="PaxDb" id="6945-B7PK92"/>
<reference evidence="3" key="2">
    <citation type="submission" date="2020-05" db="UniProtKB">
        <authorList>
            <consortium name="EnsemblMetazoa"/>
        </authorList>
    </citation>
    <scope>IDENTIFICATION</scope>
    <source>
        <strain evidence="3">wikel</strain>
    </source>
</reference>
<evidence type="ECO:0000313" key="2">
    <source>
        <dbReference type="EMBL" id="EEC07014.1"/>
    </source>
</evidence>
<name>B7PK92_IXOSC</name>
<organism>
    <name type="scientific">Ixodes scapularis</name>
    <name type="common">Black-legged tick</name>
    <name type="synonym">Deer tick</name>
    <dbReference type="NCBI Taxonomy" id="6945"/>
    <lineage>
        <taxon>Eukaryota</taxon>
        <taxon>Metazoa</taxon>
        <taxon>Ecdysozoa</taxon>
        <taxon>Arthropoda</taxon>
        <taxon>Chelicerata</taxon>
        <taxon>Arachnida</taxon>
        <taxon>Acari</taxon>
        <taxon>Parasitiformes</taxon>
        <taxon>Ixodida</taxon>
        <taxon>Ixodoidea</taxon>
        <taxon>Ixodidae</taxon>
        <taxon>Ixodinae</taxon>
        <taxon>Ixodes</taxon>
    </lineage>
</organism>
<sequence length="142" mass="15306">MGKWQEALELMEDVESLEDFLAAIAPTIKQTETAIDADSHREARFSFNVVAGCTTQWTSSSGVVPESTRLCGARADAAVQQLEAEAAQKAAEEAPHLVTGEGSHPGEAREVQGLQRWMKTGTDRDNNTKDVMAMVAIGMTRG</sequence>
<dbReference type="HOGENOM" id="CLU_1817915_0_0_1"/>
<dbReference type="Proteomes" id="UP000001555">
    <property type="component" value="Unassembled WGS sequence"/>
</dbReference>
<protein>
    <submittedName>
        <fullName evidence="2 3">Uncharacterized protein</fullName>
    </submittedName>
</protein>
<dbReference type="EnsemblMetazoa" id="ISCW017949-RA">
    <property type="protein sequence ID" value="ISCW017949-PA"/>
    <property type="gene ID" value="ISCW017949"/>
</dbReference>
<dbReference type="EMBL" id="ABJB010284780">
    <property type="status" value="NOT_ANNOTATED_CDS"/>
    <property type="molecule type" value="Genomic_DNA"/>
</dbReference>
<reference evidence="2 4" key="1">
    <citation type="submission" date="2008-03" db="EMBL/GenBank/DDBJ databases">
        <title>Annotation of Ixodes scapularis.</title>
        <authorList>
            <consortium name="Ixodes scapularis Genome Project Consortium"/>
            <person name="Caler E."/>
            <person name="Hannick L.I."/>
            <person name="Bidwell S."/>
            <person name="Joardar V."/>
            <person name="Thiagarajan M."/>
            <person name="Amedeo P."/>
            <person name="Galinsky K.J."/>
            <person name="Schobel S."/>
            <person name="Inman J."/>
            <person name="Hostetler J."/>
            <person name="Miller J."/>
            <person name="Hammond M."/>
            <person name="Megy K."/>
            <person name="Lawson D."/>
            <person name="Kodira C."/>
            <person name="Sutton G."/>
            <person name="Meyer J."/>
            <person name="Hill C.A."/>
            <person name="Birren B."/>
            <person name="Nene V."/>
            <person name="Collins F."/>
            <person name="Alarcon-Chaidez F."/>
            <person name="Wikel S."/>
            <person name="Strausberg R."/>
        </authorList>
    </citation>
    <scope>NUCLEOTIDE SEQUENCE [LARGE SCALE GENOMIC DNA]</scope>
    <source>
        <strain evidence="4">Wikel</strain>
        <strain evidence="2">Wikel colony</strain>
    </source>
</reference>
<dbReference type="VEuPathDB" id="VectorBase:ISCI017949"/>
<evidence type="ECO:0000256" key="1">
    <source>
        <dbReference type="SAM" id="MobiDB-lite"/>
    </source>
</evidence>
<evidence type="ECO:0000313" key="3">
    <source>
        <dbReference type="EnsemblMetazoa" id="ISCW017949-PA"/>
    </source>
</evidence>
<dbReference type="VEuPathDB" id="VectorBase:ISCW017949"/>
<gene>
    <name evidence="2" type="ORF">IscW_ISCW017949</name>
</gene>
<proteinExistence type="predicted"/>
<dbReference type="InParanoid" id="B7PK92"/>
<feature type="region of interest" description="Disordered" evidence="1">
    <location>
        <begin position="87"/>
        <end position="107"/>
    </location>
</feature>
<accession>B7PK92</accession>
<dbReference type="AlphaFoldDB" id="B7PK92"/>
<keyword evidence="4" id="KW-1185">Reference proteome</keyword>
<dbReference type="EMBL" id="DS731648">
    <property type="protein sequence ID" value="EEC07014.1"/>
    <property type="molecule type" value="Genomic_DNA"/>
</dbReference>
<evidence type="ECO:0000313" key="4">
    <source>
        <dbReference type="Proteomes" id="UP000001555"/>
    </source>
</evidence>